<reference evidence="1" key="1">
    <citation type="submission" date="2022-01" db="EMBL/GenBank/DDBJ databases">
        <authorList>
            <person name="Criscuolo A."/>
        </authorList>
    </citation>
    <scope>NUCLEOTIDE SEQUENCE</scope>
    <source>
        <strain evidence="1">CIP111891</strain>
    </source>
</reference>
<evidence type="ECO:0000313" key="1">
    <source>
        <dbReference type="EMBL" id="CAH1202934.1"/>
    </source>
</evidence>
<dbReference type="RefSeq" id="WP_236286970.1">
    <property type="nucleotide sequence ID" value="NZ_CAKMMW010000005.1"/>
</dbReference>
<dbReference type="Proteomes" id="UP000838821">
    <property type="component" value="Unassembled WGS sequence"/>
</dbReference>
<evidence type="ECO:0000313" key="2">
    <source>
        <dbReference type="Proteomes" id="UP000838821"/>
    </source>
</evidence>
<organism evidence="1 2">
    <name type="scientific">Paenibacillus allorhizoplanae</name>
    <dbReference type="NCBI Taxonomy" id="2905648"/>
    <lineage>
        <taxon>Bacteria</taxon>
        <taxon>Bacillati</taxon>
        <taxon>Bacillota</taxon>
        <taxon>Bacilli</taxon>
        <taxon>Bacillales</taxon>
        <taxon>Paenibacillaceae</taxon>
        <taxon>Paenibacillus</taxon>
    </lineage>
</organism>
<sequence length="115" mass="13011">MNKQTIIARLMELPELIANAEIALINAQNNFNIARSQLTHREDGLYLGVFEDEGMVIDGKNAEIRSAQLRKFSAIERNEVARTEHLTMESRYKLDKLKTELKALQSIVDLLKGAA</sequence>
<name>A0ABN8GF73_9BACL</name>
<protein>
    <submittedName>
        <fullName evidence="1">Uncharacterized protein</fullName>
    </submittedName>
</protein>
<comment type="caution">
    <text evidence="1">The sequence shown here is derived from an EMBL/GenBank/DDBJ whole genome shotgun (WGS) entry which is preliminary data.</text>
</comment>
<dbReference type="EMBL" id="CAKMMW010000005">
    <property type="protein sequence ID" value="CAH1202934.1"/>
    <property type="molecule type" value="Genomic_DNA"/>
</dbReference>
<proteinExistence type="predicted"/>
<gene>
    <name evidence="1" type="ORF">PAECIP111891_02151</name>
</gene>
<accession>A0ABN8GF73</accession>
<keyword evidence="2" id="KW-1185">Reference proteome</keyword>